<organism evidence="2">
    <name type="scientific">uncultured Sulfurovum sp</name>
    <dbReference type="NCBI Taxonomy" id="269237"/>
    <lineage>
        <taxon>Bacteria</taxon>
        <taxon>Pseudomonadati</taxon>
        <taxon>Campylobacterota</taxon>
        <taxon>Epsilonproteobacteria</taxon>
        <taxon>Campylobacterales</taxon>
        <taxon>Sulfurovaceae</taxon>
        <taxon>Sulfurovum</taxon>
        <taxon>environmental samples</taxon>
    </lineage>
</organism>
<dbReference type="Pfam" id="PF12836">
    <property type="entry name" value="HHH_3"/>
    <property type="match status" value="1"/>
</dbReference>
<feature type="chain" id="PRO_5027755239" description="Late competence protein ComEA, DNA receptor" evidence="1">
    <location>
        <begin position="22"/>
        <end position="105"/>
    </location>
</feature>
<evidence type="ECO:0000256" key="1">
    <source>
        <dbReference type="SAM" id="SignalP"/>
    </source>
</evidence>
<dbReference type="PROSITE" id="PS51257">
    <property type="entry name" value="PROKAR_LIPOPROTEIN"/>
    <property type="match status" value="1"/>
</dbReference>
<dbReference type="Gene3D" id="1.10.150.320">
    <property type="entry name" value="Photosystem II 12 kDa extrinsic protein"/>
    <property type="match status" value="1"/>
</dbReference>
<reference evidence="2" key="1">
    <citation type="submission" date="2020-01" db="EMBL/GenBank/DDBJ databases">
        <authorList>
            <person name="Meier V. D."/>
            <person name="Meier V D."/>
        </authorList>
    </citation>
    <scope>NUCLEOTIDE SEQUENCE</scope>
    <source>
        <strain evidence="2">HLG_WM_MAG_04</strain>
    </source>
</reference>
<proteinExistence type="predicted"/>
<protein>
    <recommendedName>
        <fullName evidence="3">Late competence protein ComEA, DNA receptor</fullName>
    </recommendedName>
</protein>
<accession>A0A6S6SBD5</accession>
<dbReference type="SUPFAM" id="SSF47781">
    <property type="entry name" value="RuvA domain 2-like"/>
    <property type="match status" value="1"/>
</dbReference>
<dbReference type="AlphaFoldDB" id="A0A6S6SBD5"/>
<evidence type="ECO:0008006" key="3">
    <source>
        <dbReference type="Google" id="ProtNLM"/>
    </source>
</evidence>
<feature type="signal peptide" evidence="1">
    <location>
        <begin position="1"/>
        <end position="21"/>
    </location>
</feature>
<dbReference type="EMBL" id="CACVAX010000006">
    <property type="protein sequence ID" value="CAA6802414.1"/>
    <property type="molecule type" value="Genomic_DNA"/>
</dbReference>
<gene>
    <name evidence="2" type="ORF">HELGO_WM2121</name>
</gene>
<evidence type="ECO:0000313" key="2">
    <source>
        <dbReference type="EMBL" id="CAA6802414.1"/>
    </source>
</evidence>
<keyword evidence="1" id="KW-0732">Signal</keyword>
<name>A0A6S6SBD5_9BACT</name>
<dbReference type="InterPro" id="IPR010994">
    <property type="entry name" value="RuvA_2-like"/>
</dbReference>
<sequence>MFKKIVLLSVIASSCSFSMSASMIQSVSKDELGCIKGLGVKRVEAIVSYRKENNINALEDLLAVKGIGKKILNNIQTDTKKKVCTTFGQSSPQKVTHKKKDIKAE</sequence>